<proteinExistence type="predicted"/>
<feature type="domain" description="Beta-ketoacyl-[acyl-carrier-protein] synthase III N-terminal" evidence="4">
    <location>
        <begin position="109"/>
        <end position="174"/>
    </location>
</feature>
<evidence type="ECO:0000256" key="1">
    <source>
        <dbReference type="ARBA" id="ARBA00022679"/>
    </source>
</evidence>
<feature type="domain" description="Beta-ketoacyl-[acyl-carrier-protein] synthase III C-terminal" evidence="3">
    <location>
        <begin position="248"/>
        <end position="339"/>
    </location>
</feature>
<keyword evidence="1" id="KW-0808">Transferase</keyword>
<reference evidence="5 6" key="1">
    <citation type="submission" date="2016-10" db="EMBL/GenBank/DDBJ databases">
        <authorList>
            <person name="de Groot N.N."/>
        </authorList>
    </citation>
    <scope>NUCLEOTIDE SEQUENCE [LARGE SCALE GENOMIC DNA]</scope>
    <source>
        <strain evidence="5 6">CGMCC 4.7037</strain>
    </source>
</reference>
<dbReference type="Gene3D" id="3.40.47.10">
    <property type="match status" value="2"/>
</dbReference>
<dbReference type="RefSeq" id="WP_103964605.1">
    <property type="nucleotide sequence ID" value="NZ_FNVT01000041.1"/>
</dbReference>
<dbReference type="InterPro" id="IPR013747">
    <property type="entry name" value="ACP_syn_III_C"/>
</dbReference>
<dbReference type="Proteomes" id="UP000236732">
    <property type="component" value="Unassembled WGS sequence"/>
</dbReference>
<evidence type="ECO:0000259" key="3">
    <source>
        <dbReference type="Pfam" id="PF08541"/>
    </source>
</evidence>
<evidence type="ECO:0000313" key="5">
    <source>
        <dbReference type="EMBL" id="SEH03647.1"/>
    </source>
</evidence>
<dbReference type="AlphaFoldDB" id="A0A1H6F0H2"/>
<dbReference type="CDD" id="cd00827">
    <property type="entry name" value="init_cond_enzymes"/>
    <property type="match status" value="1"/>
</dbReference>
<keyword evidence="6" id="KW-1185">Reference proteome</keyword>
<gene>
    <name evidence="5" type="ORF">SAMN05444920_14113</name>
</gene>
<name>A0A1H6F0H2_9ACTN</name>
<dbReference type="InterPro" id="IPR016039">
    <property type="entry name" value="Thiolase-like"/>
</dbReference>
<dbReference type="InterPro" id="IPR013751">
    <property type="entry name" value="ACP_syn_III_N"/>
</dbReference>
<accession>A0A1H6F0H2</accession>
<dbReference type="PANTHER" id="PTHR34069:SF2">
    <property type="entry name" value="BETA-KETOACYL-[ACYL-CARRIER-PROTEIN] SYNTHASE III"/>
    <property type="match status" value="1"/>
</dbReference>
<dbReference type="GO" id="GO:0044550">
    <property type="term" value="P:secondary metabolite biosynthetic process"/>
    <property type="evidence" value="ECO:0007669"/>
    <property type="project" value="TreeGrafter"/>
</dbReference>
<dbReference type="Pfam" id="PF08545">
    <property type="entry name" value="ACP_syn_III"/>
    <property type="match status" value="1"/>
</dbReference>
<dbReference type="GO" id="GO:0006633">
    <property type="term" value="P:fatty acid biosynthetic process"/>
    <property type="evidence" value="ECO:0007669"/>
    <property type="project" value="InterPro"/>
</dbReference>
<evidence type="ECO:0000259" key="4">
    <source>
        <dbReference type="Pfam" id="PF08545"/>
    </source>
</evidence>
<evidence type="ECO:0000313" key="6">
    <source>
        <dbReference type="Proteomes" id="UP000236732"/>
    </source>
</evidence>
<dbReference type="PANTHER" id="PTHR34069">
    <property type="entry name" value="3-OXOACYL-[ACYL-CARRIER-PROTEIN] SYNTHASE 3"/>
    <property type="match status" value="1"/>
</dbReference>
<dbReference type="Pfam" id="PF08541">
    <property type="entry name" value="ACP_syn_III_C"/>
    <property type="match status" value="1"/>
</dbReference>
<dbReference type="EMBL" id="FNVT01000041">
    <property type="protein sequence ID" value="SEH03647.1"/>
    <property type="molecule type" value="Genomic_DNA"/>
</dbReference>
<protein>
    <submittedName>
        <fullName evidence="5">3-oxoacyl-[acyl-carrier-protein] synthase-3/clorobiocin biosynthesis protein CloN2</fullName>
    </submittedName>
</protein>
<dbReference type="GO" id="GO:0004315">
    <property type="term" value="F:3-oxoacyl-[acyl-carrier-protein] synthase activity"/>
    <property type="evidence" value="ECO:0007669"/>
    <property type="project" value="InterPro"/>
</dbReference>
<sequence>METADMYISGVGSYLPGTVDVAHAVAAGWYPAEEVELHGLASVAVAGDLPAPEMALRAARSAVARSGRSPTDLDLLLYTSTWHQGPEGWPPQAYVQRHLVGDGVLSTQIKQGCNGMFAALELAASYLRADPGRQAALLVAADNYGTPLADRWRMLPGAVAGDAGSAVVLDTEPGFARLASVCSVSVSQAEEMHRCAEPLFPPGVTEGRTVDFAAHNDTFRRRAVAGGEGTMVLVTLDERMVEVIDRALSEAGVKASDVTRMTCMNTSQEIADQICEHRLGIPASRSAWEFGRTIGHCGASDQLLALEHLVRGGDLGPGDHLLMFAYGPGVTISAAVVEILESPAWSRTRRGDA</sequence>
<evidence type="ECO:0000256" key="2">
    <source>
        <dbReference type="ARBA" id="ARBA00023315"/>
    </source>
</evidence>
<organism evidence="5 6">
    <name type="scientific">Nonomuraea solani</name>
    <dbReference type="NCBI Taxonomy" id="1144553"/>
    <lineage>
        <taxon>Bacteria</taxon>
        <taxon>Bacillati</taxon>
        <taxon>Actinomycetota</taxon>
        <taxon>Actinomycetes</taxon>
        <taxon>Streptosporangiales</taxon>
        <taxon>Streptosporangiaceae</taxon>
        <taxon>Nonomuraea</taxon>
    </lineage>
</organism>
<dbReference type="OrthoDB" id="7055207at2"/>
<dbReference type="SUPFAM" id="SSF53901">
    <property type="entry name" value="Thiolase-like"/>
    <property type="match status" value="1"/>
</dbReference>
<keyword evidence="2" id="KW-0012">Acyltransferase</keyword>